<feature type="domain" description="Ig-like" evidence="13">
    <location>
        <begin position="52"/>
        <end position="128"/>
    </location>
</feature>
<evidence type="ECO:0000256" key="7">
    <source>
        <dbReference type="ARBA" id="ARBA00023319"/>
    </source>
</evidence>
<organism evidence="14">
    <name type="scientific">Lygus hesperus</name>
    <name type="common">Western plant bug</name>
    <dbReference type="NCBI Taxonomy" id="30085"/>
    <lineage>
        <taxon>Eukaryota</taxon>
        <taxon>Metazoa</taxon>
        <taxon>Ecdysozoa</taxon>
        <taxon>Arthropoda</taxon>
        <taxon>Hexapoda</taxon>
        <taxon>Insecta</taxon>
        <taxon>Pterygota</taxon>
        <taxon>Neoptera</taxon>
        <taxon>Paraneoptera</taxon>
        <taxon>Hemiptera</taxon>
        <taxon>Heteroptera</taxon>
        <taxon>Panheteroptera</taxon>
        <taxon>Cimicomorpha</taxon>
        <taxon>Miridae</taxon>
        <taxon>Mirini</taxon>
        <taxon>Lygus</taxon>
    </lineage>
</organism>
<sequence>MLFILLIRLVPLFVLIAGTSLDFCSKDLYPSSEPNNDLQFTKELRPWEYAVDSVFKSLHCCAKGYLSIEWFKDGRPYPWPGDVSSFILYPEAANQTIYTKVLKVSDAGNYTCRLHNDTRHSVHKTELKVLDSSGYTGHPLATYRPQPTSLADVGQSTRLFCEAFVGHIDLPDASNEVKWVKEGIHSHLPTHATVDHINRDKGQIVGAYLTITNILESDFGMYSCSISNTGDQNIVLKTELRAFASDMDELCSYDLAIVFIFALSTVVFLCILVYMKKLHSIENSPVHQLVNKMVEMSRNLRNKQLSGVIILYGDGDDTFIEDKLLPSLRANSRYCPFPLKISTEWGLTEDNKELCERVGKVIIVLSKHSVRSWTKDGINESLRNTMTINAHYCVILKQVLPNDLEDGNKFFHGQKFKFTLTPWGEESFAIETLFKNEELERSRNLRLNSHRITIKRFIPIIHRSAEENV</sequence>
<dbReference type="InterPro" id="IPR013783">
    <property type="entry name" value="Ig-like_fold"/>
</dbReference>
<evidence type="ECO:0000256" key="12">
    <source>
        <dbReference type="SAM" id="SignalP"/>
    </source>
</evidence>
<keyword evidence="1" id="KW-0244">Early protein</keyword>
<dbReference type="InterPro" id="IPR013098">
    <property type="entry name" value="Ig_I-set"/>
</dbReference>
<keyword evidence="3" id="KW-1114">Inhibition of host interferon signaling pathway by virus</keyword>
<dbReference type="InterPro" id="IPR007110">
    <property type="entry name" value="Ig-like_dom"/>
</dbReference>
<comment type="function">
    <text evidence="10">Counteracts the antiviral effects of host IFN-alpha/beta and key IFN-inducible proteins involved in viral RNA degradation suxh as host OAS1. Acts as a soluble IFN-alpha receptor and thus inhibits the interaction between host IFN-alpha and its receptor.</text>
</comment>
<evidence type="ECO:0000256" key="8">
    <source>
        <dbReference type="ARBA" id="ARBA00038761"/>
    </source>
</evidence>
<keyword evidence="12" id="KW-0732">Signal</keyword>
<dbReference type="GO" id="GO:0039502">
    <property type="term" value="P:symbiont-mediated suppression of host type I interferon-mediated signaling pathway"/>
    <property type="evidence" value="ECO:0007669"/>
    <property type="project" value="UniProtKB-KW"/>
</dbReference>
<keyword evidence="11" id="KW-0472">Membrane</keyword>
<evidence type="ECO:0000256" key="1">
    <source>
        <dbReference type="ARBA" id="ARBA00022518"/>
    </source>
</evidence>
<reference evidence="14" key="1">
    <citation type="submission" date="2014-09" db="EMBL/GenBank/DDBJ databases">
        <authorList>
            <person name="Magalhaes I.L.F."/>
            <person name="Oliveira U."/>
            <person name="Santos F.R."/>
            <person name="Vidigal T.H.D.A."/>
            <person name="Brescovit A.D."/>
            <person name="Santos A.J."/>
        </authorList>
    </citation>
    <scope>NUCLEOTIDE SEQUENCE</scope>
</reference>
<protein>
    <recommendedName>
        <fullName evidence="9">Soluble interferon alpha/beta receptor OPG204</fullName>
    </recommendedName>
</protein>
<evidence type="ECO:0000259" key="13">
    <source>
        <dbReference type="PROSITE" id="PS50835"/>
    </source>
</evidence>
<dbReference type="Gene3D" id="2.60.40.10">
    <property type="entry name" value="Immunoglobulins"/>
    <property type="match status" value="2"/>
</dbReference>
<feature type="chain" id="PRO_5005519317" description="Soluble interferon alpha/beta receptor OPG204" evidence="12">
    <location>
        <begin position="19"/>
        <end position="469"/>
    </location>
</feature>
<feature type="signal peptide" evidence="12">
    <location>
        <begin position="1"/>
        <end position="18"/>
    </location>
</feature>
<evidence type="ECO:0000256" key="10">
    <source>
        <dbReference type="ARBA" id="ARBA00045444"/>
    </source>
</evidence>
<dbReference type="InterPro" id="IPR015621">
    <property type="entry name" value="IL-1_rcpt_fam"/>
</dbReference>
<keyword evidence="11" id="KW-0812">Transmembrane</keyword>
<evidence type="ECO:0000256" key="6">
    <source>
        <dbReference type="ARBA" id="ARBA00023258"/>
    </source>
</evidence>
<keyword evidence="7" id="KW-0393">Immunoglobulin domain</keyword>
<dbReference type="PROSITE" id="PS50835">
    <property type="entry name" value="IG_LIKE"/>
    <property type="match status" value="2"/>
</dbReference>
<dbReference type="Pfam" id="PF07679">
    <property type="entry name" value="I-set"/>
    <property type="match status" value="1"/>
</dbReference>
<dbReference type="AlphaFoldDB" id="A0A0K8SFR2"/>
<feature type="domain" description="Ig-like" evidence="13">
    <location>
        <begin position="139"/>
        <end position="241"/>
    </location>
</feature>
<dbReference type="PANTHER" id="PTHR11890">
    <property type="entry name" value="INTERLEUKIN-1 RECEPTOR FAMILY MEMBER"/>
    <property type="match status" value="1"/>
</dbReference>
<evidence type="ECO:0000256" key="11">
    <source>
        <dbReference type="SAM" id="Phobius"/>
    </source>
</evidence>
<evidence type="ECO:0000256" key="2">
    <source>
        <dbReference type="ARBA" id="ARBA00022632"/>
    </source>
</evidence>
<dbReference type="SMART" id="SM00409">
    <property type="entry name" value="IG"/>
    <property type="match status" value="2"/>
</dbReference>
<comment type="subunit">
    <text evidence="8">Interacts with host IFNA1.</text>
</comment>
<accession>A0A0K8SFR2</accession>
<keyword evidence="2" id="KW-0945">Host-virus interaction</keyword>
<dbReference type="EMBL" id="GBRD01013698">
    <property type="protein sequence ID" value="JAG52128.1"/>
    <property type="molecule type" value="Transcribed_RNA"/>
</dbReference>
<dbReference type="SUPFAM" id="SSF48726">
    <property type="entry name" value="Immunoglobulin"/>
    <property type="match status" value="2"/>
</dbReference>
<evidence type="ECO:0000256" key="4">
    <source>
        <dbReference type="ARBA" id="ARBA00023157"/>
    </source>
</evidence>
<dbReference type="InterPro" id="IPR036179">
    <property type="entry name" value="Ig-like_dom_sf"/>
</dbReference>
<feature type="transmembrane region" description="Helical" evidence="11">
    <location>
        <begin position="255"/>
        <end position="275"/>
    </location>
</feature>
<keyword evidence="11" id="KW-1133">Transmembrane helix</keyword>
<evidence type="ECO:0000256" key="3">
    <source>
        <dbReference type="ARBA" id="ARBA00022830"/>
    </source>
</evidence>
<name>A0A0K8SFR2_LYGHE</name>
<dbReference type="InterPro" id="IPR013151">
    <property type="entry name" value="Immunoglobulin_dom"/>
</dbReference>
<keyword evidence="5" id="KW-0325">Glycoprotein</keyword>
<keyword evidence="4" id="KW-1015">Disulfide bond</keyword>
<evidence type="ECO:0000256" key="5">
    <source>
        <dbReference type="ARBA" id="ARBA00023180"/>
    </source>
</evidence>
<keyword evidence="6" id="KW-0922">Interferon antiviral system evasion</keyword>
<evidence type="ECO:0000256" key="9">
    <source>
        <dbReference type="ARBA" id="ARBA00041012"/>
    </source>
</evidence>
<dbReference type="PANTHER" id="PTHR11890:SF44">
    <property type="entry name" value="X-LINKED INTERLEUKIN-1 RECEPTOR ACCESSORY PROTEIN-LIKE 2"/>
    <property type="match status" value="1"/>
</dbReference>
<dbReference type="Pfam" id="PF00047">
    <property type="entry name" value="ig"/>
    <property type="match status" value="1"/>
</dbReference>
<dbReference type="CDD" id="cd00096">
    <property type="entry name" value="Ig"/>
    <property type="match status" value="1"/>
</dbReference>
<dbReference type="InterPro" id="IPR003599">
    <property type="entry name" value="Ig_sub"/>
</dbReference>
<proteinExistence type="predicted"/>
<keyword evidence="2" id="KW-0899">Viral immunoevasion</keyword>
<keyword evidence="2" id="KW-1090">Inhibition of host innate immune response by virus</keyword>
<evidence type="ECO:0000313" key="14">
    <source>
        <dbReference type="EMBL" id="JAG52128.1"/>
    </source>
</evidence>